<dbReference type="AlphaFoldDB" id="J9C9I7"/>
<reference evidence="1" key="1">
    <citation type="journal article" date="2012" name="PLoS ONE">
        <title>Gene sets for utilization of primary and secondary nutrition supplies in the distal gut of endangered iberian lynx.</title>
        <authorList>
            <person name="Alcaide M."/>
            <person name="Messina E."/>
            <person name="Richter M."/>
            <person name="Bargiela R."/>
            <person name="Peplies J."/>
            <person name="Huws S.A."/>
            <person name="Newbold C.J."/>
            <person name="Golyshin P.N."/>
            <person name="Simon M.A."/>
            <person name="Lopez G."/>
            <person name="Yakimov M.M."/>
            <person name="Ferrer M."/>
        </authorList>
    </citation>
    <scope>NUCLEOTIDE SEQUENCE</scope>
</reference>
<organism evidence="1">
    <name type="scientific">gut metagenome</name>
    <dbReference type="NCBI Taxonomy" id="749906"/>
    <lineage>
        <taxon>unclassified sequences</taxon>
        <taxon>metagenomes</taxon>
        <taxon>organismal metagenomes</taxon>
    </lineage>
</organism>
<evidence type="ECO:0000313" key="1">
    <source>
        <dbReference type="EMBL" id="EJW96530.1"/>
    </source>
</evidence>
<gene>
    <name evidence="1" type="ORF">EVA_15362</name>
</gene>
<dbReference type="EMBL" id="AMCI01005238">
    <property type="protein sequence ID" value="EJW96530.1"/>
    <property type="molecule type" value="Genomic_DNA"/>
</dbReference>
<proteinExistence type="predicted"/>
<sequence length="37" mass="4125">MSMSSGFTVQKARTKAEARRLLVISGMLRSMAARRIL</sequence>
<accession>J9C9I7</accession>
<protein>
    <submittedName>
        <fullName evidence="1">Uncharacterized protein</fullName>
    </submittedName>
</protein>
<comment type="caution">
    <text evidence="1">The sequence shown here is derived from an EMBL/GenBank/DDBJ whole genome shotgun (WGS) entry which is preliminary data.</text>
</comment>
<name>J9C9I7_9ZZZZ</name>